<dbReference type="GO" id="GO:0005975">
    <property type="term" value="P:carbohydrate metabolic process"/>
    <property type="evidence" value="ECO:0007669"/>
    <property type="project" value="TreeGrafter"/>
</dbReference>
<evidence type="ECO:0000259" key="3">
    <source>
        <dbReference type="Pfam" id="PF03629"/>
    </source>
</evidence>
<dbReference type="RefSeq" id="WP_189604996.1">
    <property type="nucleotide sequence ID" value="NZ_BMXB01000010.1"/>
</dbReference>
<dbReference type="PANTHER" id="PTHR22901">
    <property type="entry name" value="SIALATE O-ACETYLESTERASE"/>
    <property type="match status" value="1"/>
</dbReference>
<accession>A0A918W0D8</accession>
<keyword evidence="2" id="KW-0732">Signal</keyword>
<dbReference type="InterPro" id="IPR039329">
    <property type="entry name" value="SIAE"/>
</dbReference>
<sequence>MKKIVSFLMLLMISSQAFPNVGVPSIFSDNMVLQRNAEVKIWGWAKAGEEVKIRTSWSDEELTTTADNMAHWEITLSTPDIRGAQEINITGYNEIILKNVLLGEVWLVSGQSNMEWSADAGITNAEEAIAGAENTNIRFFAVEHRTAESPQQDLGGTWVASTPETMKYFSAIGYFFGKKLHEELDVPVGIINSSWGGTPAEVWMPEESVENNERLSKASKMIPESEWWPNVPGSLYNAMIHPAIPFKVAGFLWYQGESNSNNADYYEETFSTLIESWRSKWQEELPFYYAQIAPFDYGDNFSGVKVRDAQRRVLKLPKTGMVMTSDIGNIHDIHPRNKLDVGLRFANLALKEVYEMEITGAYAPLFDHIETDNRTLKVYFKNAEGLRIDKNNADSQFEIAGEDKEFHPAKAKLKNEVVQLRAKQVKNPKYVRFSWGNMSTSNLFNAAGLPASSFTTEY</sequence>
<protein>
    <submittedName>
        <fullName evidence="4">9-O-acetylesterase</fullName>
    </submittedName>
</protein>
<name>A0A918W0D8_9FLAO</name>
<feature type="chain" id="PRO_5037392595" evidence="2">
    <location>
        <begin position="18"/>
        <end position="458"/>
    </location>
</feature>
<dbReference type="Gene3D" id="3.40.50.1110">
    <property type="entry name" value="SGNH hydrolase"/>
    <property type="match status" value="1"/>
</dbReference>
<dbReference type="EMBL" id="BMXB01000010">
    <property type="protein sequence ID" value="GHA41799.1"/>
    <property type="molecule type" value="Genomic_DNA"/>
</dbReference>
<dbReference type="AlphaFoldDB" id="A0A918W0D8"/>
<dbReference type="Pfam" id="PF03629">
    <property type="entry name" value="SASA"/>
    <property type="match status" value="1"/>
</dbReference>
<proteinExistence type="predicted"/>
<evidence type="ECO:0000256" key="1">
    <source>
        <dbReference type="ARBA" id="ARBA00022801"/>
    </source>
</evidence>
<dbReference type="PANTHER" id="PTHR22901:SF0">
    <property type="entry name" value="SIALATE O-ACETYLESTERASE"/>
    <property type="match status" value="1"/>
</dbReference>
<comment type="caution">
    <text evidence="4">The sequence shown here is derived from an EMBL/GenBank/DDBJ whole genome shotgun (WGS) entry which is preliminary data.</text>
</comment>
<feature type="domain" description="Sialate O-acetylesterase" evidence="3">
    <location>
        <begin position="104"/>
        <end position="346"/>
    </location>
</feature>
<keyword evidence="5" id="KW-1185">Reference proteome</keyword>
<evidence type="ECO:0000256" key="2">
    <source>
        <dbReference type="SAM" id="SignalP"/>
    </source>
</evidence>
<dbReference type="Proteomes" id="UP000610456">
    <property type="component" value="Unassembled WGS sequence"/>
</dbReference>
<dbReference type="InterPro" id="IPR005181">
    <property type="entry name" value="SASA"/>
</dbReference>
<dbReference type="InterPro" id="IPR036514">
    <property type="entry name" value="SGNH_hydro_sf"/>
</dbReference>
<dbReference type="GO" id="GO:0001681">
    <property type="term" value="F:sialate O-acetylesterase activity"/>
    <property type="evidence" value="ECO:0007669"/>
    <property type="project" value="InterPro"/>
</dbReference>
<organism evidence="4 5">
    <name type="scientific">Salinimicrobium marinum</name>
    <dbReference type="NCBI Taxonomy" id="680283"/>
    <lineage>
        <taxon>Bacteria</taxon>
        <taxon>Pseudomonadati</taxon>
        <taxon>Bacteroidota</taxon>
        <taxon>Flavobacteriia</taxon>
        <taxon>Flavobacteriales</taxon>
        <taxon>Flavobacteriaceae</taxon>
        <taxon>Salinimicrobium</taxon>
    </lineage>
</organism>
<evidence type="ECO:0000313" key="4">
    <source>
        <dbReference type="EMBL" id="GHA41799.1"/>
    </source>
</evidence>
<keyword evidence="1" id="KW-0378">Hydrolase</keyword>
<gene>
    <name evidence="4" type="ORF">GCM10007103_23870</name>
</gene>
<evidence type="ECO:0000313" key="5">
    <source>
        <dbReference type="Proteomes" id="UP000610456"/>
    </source>
</evidence>
<reference evidence="4" key="1">
    <citation type="journal article" date="2014" name="Int. J. Syst. Evol. Microbiol.">
        <title>Complete genome sequence of Corynebacterium casei LMG S-19264T (=DSM 44701T), isolated from a smear-ripened cheese.</title>
        <authorList>
            <consortium name="US DOE Joint Genome Institute (JGI-PGF)"/>
            <person name="Walter F."/>
            <person name="Albersmeier A."/>
            <person name="Kalinowski J."/>
            <person name="Ruckert C."/>
        </authorList>
    </citation>
    <scope>NUCLEOTIDE SEQUENCE</scope>
    <source>
        <strain evidence="4">KCTC 12719</strain>
    </source>
</reference>
<reference evidence="4" key="2">
    <citation type="submission" date="2020-09" db="EMBL/GenBank/DDBJ databases">
        <authorList>
            <person name="Sun Q."/>
            <person name="Kim S."/>
        </authorList>
    </citation>
    <scope>NUCLEOTIDE SEQUENCE</scope>
    <source>
        <strain evidence="4">KCTC 12719</strain>
    </source>
</reference>
<dbReference type="SUPFAM" id="SSF52266">
    <property type="entry name" value="SGNH hydrolase"/>
    <property type="match status" value="1"/>
</dbReference>
<feature type="signal peptide" evidence="2">
    <location>
        <begin position="1"/>
        <end position="17"/>
    </location>
</feature>